<dbReference type="GO" id="GO:0030245">
    <property type="term" value="P:cellulose catabolic process"/>
    <property type="evidence" value="ECO:0007669"/>
    <property type="project" value="UniProtKB-UniPathway"/>
</dbReference>
<evidence type="ECO:0000256" key="3">
    <source>
        <dbReference type="ARBA" id="ARBA00012744"/>
    </source>
</evidence>
<dbReference type="PANTHER" id="PTHR42715">
    <property type="entry name" value="BETA-GLUCOSIDASE"/>
    <property type="match status" value="1"/>
</dbReference>
<reference evidence="7" key="1">
    <citation type="submission" date="2021-04" db="EMBL/GenBank/DDBJ databases">
        <title>First draft genome resource for Brassicaceae pathogens Fusarium oxysporum f. sp. raphani and Fusarium oxysporum f. sp. rapae.</title>
        <authorList>
            <person name="Asai S."/>
        </authorList>
    </citation>
    <scope>NUCLEOTIDE SEQUENCE</scope>
    <source>
        <strain evidence="7">Tf1208</strain>
    </source>
</reference>
<dbReference type="InterPro" id="IPR001764">
    <property type="entry name" value="Glyco_hydro_3_N"/>
</dbReference>
<dbReference type="InterPro" id="IPR011658">
    <property type="entry name" value="PA14_dom"/>
</dbReference>
<dbReference type="UniPathway" id="UPA00696"/>
<evidence type="ECO:0000259" key="6">
    <source>
        <dbReference type="PROSITE" id="PS51820"/>
    </source>
</evidence>
<gene>
    <name evidence="7" type="primary">bglB-2</name>
    <name evidence="7" type="ORF">Forpe1208_v012754</name>
</gene>
<evidence type="ECO:0000313" key="8">
    <source>
        <dbReference type="Proteomes" id="UP000694050"/>
    </source>
</evidence>
<dbReference type="InterPro" id="IPR050288">
    <property type="entry name" value="Cellulose_deg_GH3"/>
</dbReference>
<evidence type="ECO:0000256" key="5">
    <source>
        <dbReference type="ARBA" id="ARBA00023295"/>
    </source>
</evidence>
<dbReference type="Proteomes" id="UP000694050">
    <property type="component" value="Unassembled WGS sequence"/>
</dbReference>
<dbReference type="Pfam" id="PF01915">
    <property type="entry name" value="Glyco_hydro_3_C"/>
    <property type="match status" value="1"/>
</dbReference>
<dbReference type="PANTHER" id="PTHR42715:SF3">
    <property type="entry name" value="BETA-GLUCOSIDASE B-RELATED"/>
    <property type="match status" value="1"/>
</dbReference>
<dbReference type="InterPro" id="IPR026891">
    <property type="entry name" value="Fn3-like"/>
</dbReference>
<evidence type="ECO:0000313" key="7">
    <source>
        <dbReference type="EMBL" id="KAG7407269.1"/>
    </source>
</evidence>
<evidence type="ECO:0000256" key="1">
    <source>
        <dbReference type="ARBA" id="ARBA00000448"/>
    </source>
</evidence>
<evidence type="ECO:0000256" key="2">
    <source>
        <dbReference type="ARBA" id="ARBA00005336"/>
    </source>
</evidence>
<proteinExistence type="inferred from homology"/>
<dbReference type="Pfam" id="PF14310">
    <property type="entry name" value="Fn3-like"/>
    <property type="match status" value="1"/>
</dbReference>
<protein>
    <recommendedName>
        <fullName evidence="3">beta-glucosidase</fullName>
        <ecNumber evidence="3">3.2.1.21</ecNumber>
    </recommendedName>
</protein>
<evidence type="ECO:0000256" key="4">
    <source>
        <dbReference type="ARBA" id="ARBA00022801"/>
    </source>
</evidence>
<name>A0A8J5TRP0_FUSOX</name>
<keyword evidence="5" id="KW-0326">Glycosidase</keyword>
<organism evidence="7 8">
    <name type="scientific">Fusarium oxysporum f. sp. rapae</name>
    <dbReference type="NCBI Taxonomy" id="485398"/>
    <lineage>
        <taxon>Eukaryota</taxon>
        <taxon>Fungi</taxon>
        <taxon>Dikarya</taxon>
        <taxon>Ascomycota</taxon>
        <taxon>Pezizomycotina</taxon>
        <taxon>Sordariomycetes</taxon>
        <taxon>Hypocreomycetidae</taxon>
        <taxon>Hypocreales</taxon>
        <taxon>Nectriaceae</taxon>
        <taxon>Fusarium</taxon>
        <taxon>Fusarium oxysporum species complex</taxon>
    </lineage>
</organism>
<dbReference type="PROSITE" id="PS51820">
    <property type="entry name" value="PA14"/>
    <property type="match status" value="1"/>
</dbReference>
<comment type="caution">
    <text evidence="7">The sequence shown here is derived from an EMBL/GenBank/DDBJ whole genome shotgun (WGS) entry which is preliminary data.</text>
</comment>
<dbReference type="EC" id="3.2.1.21" evidence="3"/>
<dbReference type="SMART" id="SM01217">
    <property type="entry name" value="Fn3_like"/>
    <property type="match status" value="1"/>
</dbReference>
<accession>A0A8J5TRP0</accession>
<dbReference type="InterPro" id="IPR002772">
    <property type="entry name" value="Glyco_hydro_3_C"/>
</dbReference>
<comment type="catalytic activity">
    <reaction evidence="1">
        <text>Hydrolysis of terminal, non-reducing beta-D-glucosyl residues with release of beta-D-glucose.</text>
        <dbReference type="EC" id="3.2.1.21"/>
    </reaction>
</comment>
<dbReference type="Pfam" id="PF07691">
    <property type="entry name" value="PA14"/>
    <property type="match status" value="1"/>
</dbReference>
<dbReference type="Pfam" id="PF00933">
    <property type="entry name" value="Glyco_hydro_3"/>
    <property type="match status" value="1"/>
</dbReference>
<dbReference type="InterPro" id="IPR019800">
    <property type="entry name" value="Glyco_hydro_3_AS"/>
</dbReference>
<dbReference type="EMBL" id="JAELUQ010000010">
    <property type="protein sequence ID" value="KAG7407269.1"/>
    <property type="molecule type" value="Genomic_DNA"/>
</dbReference>
<dbReference type="AlphaFoldDB" id="A0A8J5TRP0"/>
<sequence>MAASSKMENRKANEILQQLTLEEKISLCGAADWWRTHSVKRNGEILLPHIKASDGPNGSRGESFVSGVKAASFPSASNLAASFSTDIAYKIGAGVAREAKTKNSDVLLAPTVCLVRSPLGGRNHETYGEDPLVLGLMGAAYVNGCQSEGIAATPKHFAANEIETRRRFVSVQIEERPLREIYLRPFQLIMKHADPWAWMTSYNRINGVYCSENPRLLQAILRDEWGFNGLVMSDWVGTYSTVEAINAGLDLEIPAPLYFRGEKLMQAVKDGKVSGETIDKRVRKLIELVLKTRRFQDPDDRTEYYDDNKERDNFIADAATEGIILLKNENQILPLKSRTKVAVIGQHAQIPPIMGGGSAVVPFEHVVTPVDGLKAFGVDFTFEPGVPVYAALPLPTADVVSKTGSGKAPLPVHLEWFNGSVIGENLVKDEQVLSTTFMIKEKWPVWLDQEYCTRMTFDITPKTSGPHTFSVVSTGVSKLYVDGKEIFHREQEPLMQREAFYFYRTKLEKKVSYSMNAGQTYMVSMESWATPQDVIKKSHQKSQGGEVVQGHAIGFMEYIDVQGRIREAATTAAASDVAVVFTGTTLEFESEGFDRETMDLQPAEYELVEAVLAANPNTVVVNTSGSPVTLTPIADKVAGLVQMFYPGQESGTAIARILTGQWNPSGHLPVSWPRRLEDNPSYGNWPGENDIVHYEEGVYVGYRHYEKKQIKPLYAFGFGLSYTSFELSNLVVSGSLTRDTSLVVNVLVRNVGPCKGKVVVQFYVGRAGDSKYDRPVKELRAFGKPEIEVGHSTKLTVSLDKYAVSLYDTDKWVAEKGNYQVLVGLSSDDIRIVADFEVEEDFAWTGV</sequence>
<dbReference type="GO" id="GO:0008422">
    <property type="term" value="F:beta-glucosidase activity"/>
    <property type="evidence" value="ECO:0007669"/>
    <property type="project" value="UniProtKB-EC"/>
</dbReference>
<dbReference type="PROSITE" id="PS00775">
    <property type="entry name" value="GLYCOSYL_HYDROL_F3"/>
    <property type="match status" value="1"/>
</dbReference>
<keyword evidence="4" id="KW-0378">Hydrolase</keyword>
<comment type="similarity">
    <text evidence="2">Belongs to the glycosyl hydrolase 3 family.</text>
</comment>
<dbReference type="InterPro" id="IPR037524">
    <property type="entry name" value="PA14/GLEYA"/>
</dbReference>
<feature type="domain" description="PA14" evidence="6">
    <location>
        <begin position="407"/>
        <end position="553"/>
    </location>
</feature>